<feature type="domain" description="Alpha-D-phosphohexomutase C-terminal" evidence="7">
    <location>
        <begin position="370"/>
        <end position="444"/>
    </location>
</feature>
<keyword evidence="6" id="KW-0413">Isomerase</keyword>
<dbReference type="InterPro" id="IPR005846">
    <property type="entry name" value="A-D-PHexomutase_a/b/a-III"/>
</dbReference>
<dbReference type="Pfam" id="PF02879">
    <property type="entry name" value="PGM_PMM_II"/>
    <property type="match status" value="1"/>
</dbReference>
<evidence type="ECO:0000313" key="11">
    <source>
        <dbReference type="EMBL" id="TQN30431.1"/>
    </source>
</evidence>
<proteinExistence type="inferred from homology"/>
<dbReference type="GO" id="GO:0005975">
    <property type="term" value="P:carbohydrate metabolic process"/>
    <property type="evidence" value="ECO:0007669"/>
    <property type="project" value="InterPro"/>
</dbReference>
<dbReference type="PANTHER" id="PTHR43771:SF1">
    <property type="entry name" value="PHOSPHOMANNOMUTASE"/>
    <property type="match status" value="1"/>
</dbReference>
<dbReference type="InterPro" id="IPR016055">
    <property type="entry name" value="A-D-PHexomutase_a/b/a-I/II/III"/>
</dbReference>
<dbReference type="GO" id="GO:0016868">
    <property type="term" value="F:intramolecular phosphotransferase activity"/>
    <property type="evidence" value="ECO:0007669"/>
    <property type="project" value="InterPro"/>
</dbReference>
<keyword evidence="12" id="KW-1185">Reference proteome</keyword>
<dbReference type="InterPro" id="IPR005841">
    <property type="entry name" value="Alpha-D-phosphohexomutase_SF"/>
</dbReference>
<evidence type="ECO:0000259" key="8">
    <source>
        <dbReference type="Pfam" id="PF02878"/>
    </source>
</evidence>
<evidence type="ECO:0000259" key="10">
    <source>
        <dbReference type="Pfam" id="PF02880"/>
    </source>
</evidence>
<gene>
    <name evidence="11" type="ORF">FHX37_0309</name>
</gene>
<evidence type="ECO:0000256" key="1">
    <source>
        <dbReference type="ARBA" id="ARBA00001946"/>
    </source>
</evidence>
<keyword evidence="5" id="KW-0460">Magnesium</keyword>
<evidence type="ECO:0000256" key="6">
    <source>
        <dbReference type="ARBA" id="ARBA00023235"/>
    </source>
</evidence>
<dbReference type="Pfam" id="PF02878">
    <property type="entry name" value="PGM_PMM_I"/>
    <property type="match status" value="1"/>
</dbReference>
<dbReference type="CDD" id="cd03089">
    <property type="entry name" value="PMM_PGM"/>
    <property type="match status" value="1"/>
</dbReference>
<dbReference type="EMBL" id="VFQC01000001">
    <property type="protein sequence ID" value="TQN30431.1"/>
    <property type="molecule type" value="Genomic_DNA"/>
</dbReference>
<keyword evidence="4" id="KW-0479">Metal-binding</keyword>
<dbReference type="InterPro" id="IPR005845">
    <property type="entry name" value="A-D-PHexomutase_a/b/a-II"/>
</dbReference>
<dbReference type="RefSeq" id="WP_141921685.1">
    <property type="nucleotide sequence ID" value="NZ_VFQC01000001.1"/>
</dbReference>
<evidence type="ECO:0000256" key="2">
    <source>
        <dbReference type="ARBA" id="ARBA00010231"/>
    </source>
</evidence>
<dbReference type="Pfam" id="PF02880">
    <property type="entry name" value="PGM_PMM_III"/>
    <property type="match status" value="1"/>
</dbReference>
<comment type="similarity">
    <text evidence="2">Belongs to the phosphohexose mutase family.</text>
</comment>
<evidence type="ECO:0000256" key="3">
    <source>
        <dbReference type="ARBA" id="ARBA00022553"/>
    </source>
</evidence>
<keyword evidence="3" id="KW-0597">Phosphoprotein</keyword>
<feature type="domain" description="Alpha-D-phosphohexomutase alpha/beta/alpha" evidence="8">
    <location>
        <begin position="6"/>
        <end position="125"/>
    </location>
</feature>
<comment type="caution">
    <text evidence="11">The sequence shown here is derived from an EMBL/GenBank/DDBJ whole genome shotgun (WGS) entry which is preliminary data.</text>
</comment>
<sequence>MRDLGQIFKAYDIRGVVPDTLDPDTAHAIGAAFARVTAAPSIVLARDMRPSSPDLAAAFADGAASQGTDVVSAGLGSTDLMYFASGHLGVPGAMFTASHNPAQYNGIKLCHAGAAPMGAETGLEEVRRLAEQGVPAADVARGTVTERDMLSEYAAHLRSLVDLSGIRPLTVAVDAGNGMAGHTVPAVLGDLPLRIVPLFFDLDGTFPNHPADPINPDNLVDLQHAVRESGADIGLAFDGDADRCFVVDERGEPVPPSAVTALVAVRELAREPGATVIHNLITSAAVPEIVREHGGKPERTRVGHSFIKAAMAETGAIFGGEHSAHYYFREFWRADTGMLAAMHVLRALGEEGGPLSRITAEYSRYPASGEINSEVADQEERMAAVRRAYAGRDDVTIDDMDGLTVLFTGGGWFNLRPSNTEPLLRLNVEGNDPAAMAALRDEVLAIVRA</sequence>
<feature type="domain" description="Alpha-D-phosphohexomutase alpha/beta/alpha" evidence="10">
    <location>
        <begin position="260"/>
        <end position="365"/>
    </location>
</feature>
<name>A0A543NF36_9ACTN</name>
<dbReference type="InterPro" id="IPR005843">
    <property type="entry name" value="A-D-PHexomutase_C"/>
</dbReference>
<evidence type="ECO:0000259" key="7">
    <source>
        <dbReference type="Pfam" id="PF00408"/>
    </source>
</evidence>
<dbReference type="PANTHER" id="PTHR43771">
    <property type="entry name" value="PHOSPHOMANNOMUTASE"/>
    <property type="match status" value="1"/>
</dbReference>
<comment type="cofactor">
    <cofactor evidence="1">
        <name>Mg(2+)</name>
        <dbReference type="ChEBI" id="CHEBI:18420"/>
    </cofactor>
</comment>
<dbReference type="SUPFAM" id="SSF53738">
    <property type="entry name" value="Phosphoglucomutase, first 3 domains"/>
    <property type="match status" value="3"/>
</dbReference>
<dbReference type="Pfam" id="PF00408">
    <property type="entry name" value="PGM_PMM_IV"/>
    <property type="match status" value="1"/>
</dbReference>
<evidence type="ECO:0000256" key="4">
    <source>
        <dbReference type="ARBA" id="ARBA00022723"/>
    </source>
</evidence>
<organism evidence="11 12">
    <name type="scientific">Haloactinospora alba</name>
    <dbReference type="NCBI Taxonomy" id="405555"/>
    <lineage>
        <taxon>Bacteria</taxon>
        <taxon>Bacillati</taxon>
        <taxon>Actinomycetota</taxon>
        <taxon>Actinomycetes</taxon>
        <taxon>Streptosporangiales</taxon>
        <taxon>Nocardiopsidaceae</taxon>
        <taxon>Haloactinospora</taxon>
    </lineage>
</organism>
<dbReference type="InterPro" id="IPR005844">
    <property type="entry name" value="A-D-PHexomutase_a/b/a-I"/>
</dbReference>
<dbReference type="OrthoDB" id="9803322at2"/>
<dbReference type="Proteomes" id="UP000317422">
    <property type="component" value="Unassembled WGS sequence"/>
</dbReference>
<dbReference type="Gene3D" id="3.40.120.10">
    <property type="entry name" value="Alpha-D-Glucose-1,6-Bisphosphate, subunit A, domain 3"/>
    <property type="match status" value="3"/>
</dbReference>
<evidence type="ECO:0000313" key="12">
    <source>
        <dbReference type="Proteomes" id="UP000317422"/>
    </source>
</evidence>
<dbReference type="PRINTS" id="PR00509">
    <property type="entry name" value="PGMPMM"/>
</dbReference>
<dbReference type="GO" id="GO:0046872">
    <property type="term" value="F:metal ion binding"/>
    <property type="evidence" value="ECO:0007669"/>
    <property type="project" value="UniProtKB-KW"/>
</dbReference>
<dbReference type="InterPro" id="IPR036900">
    <property type="entry name" value="A-D-PHexomutase_C_sf"/>
</dbReference>
<dbReference type="Gene3D" id="3.30.310.50">
    <property type="entry name" value="Alpha-D-phosphohexomutase, C-terminal domain"/>
    <property type="match status" value="1"/>
</dbReference>
<reference evidence="11 12" key="1">
    <citation type="submission" date="2019-06" db="EMBL/GenBank/DDBJ databases">
        <title>Sequencing the genomes of 1000 actinobacteria strains.</title>
        <authorList>
            <person name="Klenk H.-P."/>
        </authorList>
    </citation>
    <scope>NUCLEOTIDE SEQUENCE [LARGE SCALE GENOMIC DNA]</scope>
    <source>
        <strain evidence="11 12">DSM 45015</strain>
    </source>
</reference>
<evidence type="ECO:0000259" key="9">
    <source>
        <dbReference type="Pfam" id="PF02879"/>
    </source>
</evidence>
<evidence type="ECO:0000256" key="5">
    <source>
        <dbReference type="ARBA" id="ARBA00022842"/>
    </source>
</evidence>
<dbReference type="AlphaFoldDB" id="A0A543NF36"/>
<dbReference type="NCBIfam" id="NF007088">
    <property type="entry name" value="PRK09542.1"/>
    <property type="match status" value="1"/>
</dbReference>
<accession>A0A543NF36</accession>
<dbReference type="SUPFAM" id="SSF55957">
    <property type="entry name" value="Phosphoglucomutase, C-terminal domain"/>
    <property type="match status" value="1"/>
</dbReference>
<feature type="domain" description="Alpha-D-phosphohexomutase alpha/beta/alpha" evidence="9">
    <location>
        <begin position="152"/>
        <end position="251"/>
    </location>
</feature>
<protein>
    <submittedName>
        <fullName evidence="11">Phosphomannomutase</fullName>
    </submittedName>
</protein>